<dbReference type="RefSeq" id="WP_150424537.1">
    <property type="nucleotide sequence ID" value="NZ_VYQA01000002.1"/>
</dbReference>
<dbReference type="InterPro" id="IPR050131">
    <property type="entry name" value="Peptidase_S8_subtilisin-like"/>
</dbReference>
<dbReference type="Gene3D" id="3.40.50.200">
    <property type="entry name" value="Peptidase S8/S53 domain"/>
    <property type="match status" value="1"/>
</dbReference>
<protein>
    <submittedName>
        <fullName evidence="8">S8 family serine peptidase</fullName>
    </submittedName>
</protein>
<dbReference type="GO" id="GO:0004252">
    <property type="term" value="F:serine-type endopeptidase activity"/>
    <property type="evidence" value="ECO:0007669"/>
    <property type="project" value="UniProtKB-UniRule"/>
</dbReference>
<feature type="active site" description="Charge relay system" evidence="5">
    <location>
        <position position="401"/>
    </location>
</feature>
<dbReference type="Proteomes" id="UP000325933">
    <property type="component" value="Unassembled WGS sequence"/>
</dbReference>
<feature type="active site" description="Charge relay system" evidence="5">
    <location>
        <position position="222"/>
    </location>
</feature>
<reference evidence="9 10" key="1">
    <citation type="submission" date="2019-09" db="EMBL/GenBank/DDBJ databases">
        <authorList>
            <person name="Feng G."/>
        </authorList>
    </citation>
    <scope>NUCLEOTIDE SEQUENCE [LARGE SCALE GENOMIC DNA]</scope>
    <source>
        <strain evidence="8 9">KACC 19283</strain>
        <strain evidence="7 10">KACC 19284</strain>
    </source>
</reference>
<keyword evidence="2 5" id="KW-0645">Protease</keyword>
<keyword evidence="10" id="KW-1185">Reference proteome</keyword>
<dbReference type="PANTHER" id="PTHR43806:SF11">
    <property type="entry name" value="CEREVISIN-RELATED"/>
    <property type="match status" value="1"/>
</dbReference>
<dbReference type="CDD" id="cd05561">
    <property type="entry name" value="Peptidases_S8_4"/>
    <property type="match status" value="1"/>
</dbReference>
<dbReference type="PROSITE" id="PS00138">
    <property type="entry name" value="SUBTILASE_SER"/>
    <property type="match status" value="1"/>
</dbReference>
<dbReference type="SUPFAM" id="SSF52743">
    <property type="entry name" value="Subtilisin-like"/>
    <property type="match status" value="1"/>
</dbReference>
<evidence type="ECO:0000313" key="7">
    <source>
        <dbReference type="EMBL" id="KAA9020679.1"/>
    </source>
</evidence>
<comment type="similarity">
    <text evidence="1 5">Belongs to the peptidase S8 family.</text>
</comment>
<dbReference type="PROSITE" id="PS51892">
    <property type="entry name" value="SUBTILASE"/>
    <property type="match status" value="1"/>
</dbReference>
<evidence type="ECO:0000256" key="3">
    <source>
        <dbReference type="ARBA" id="ARBA00022801"/>
    </source>
</evidence>
<evidence type="ECO:0000313" key="8">
    <source>
        <dbReference type="EMBL" id="KAA9033005.1"/>
    </source>
</evidence>
<keyword evidence="3 5" id="KW-0378">Hydrolase</keyword>
<comment type="caution">
    <text evidence="8">The sequence shown here is derived from an EMBL/GenBank/DDBJ whole genome shotgun (WGS) entry which is preliminary data.</text>
</comment>
<dbReference type="GO" id="GO:0006508">
    <property type="term" value="P:proteolysis"/>
    <property type="evidence" value="ECO:0007669"/>
    <property type="project" value="UniProtKB-KW"/>
</dbReference>
<dbReference type="EMBL" id="VYQA01000002">
    <property type="protein sequence ID" value="KAA9033005.1"/>
    <property type="molecule type" value="Genomic_DNA"/>
</dbReference>
<dbReference type="PANTHER" id="PTHR43806">
    <property type="entry name" value="PEPTIDASE S8"/>
    <property type="match status" value="1"/>
</dbReference>
<feature type="domain" description="Peptidase S8/S53" evidence="6">
    <location>
        <begin position="219"/>
        <end position="409"/>
    </location>
</feature>
<evidence type="ECO:0000313" key="10">
    <source>
        <dbReference type="Proteomes" id="UP000326364"/>
    </source>
</evidence>
<gene>
    <name evidence="8" type="ORF">F4U95_03150</name>
    <name evidence="7" type="ORF">F4U96_03150</name>
</gene>
<dbReference type="AlphaFoldDB" id="A0A5J5I824"/>
<organism evidence="8 9">
    <name type="scientific">Sphingobium limneticum</name>
    <dbReference type="NCBI Taxonomy" id="1007511"/>
    <lineage>
        <taxon>Bacteria</taxon>
        <taxon>Pseudomonadati</taxon>
        <taxon>Pseudomonadota</taxon>
        <taxon>Alphaproteobacteria</taxon>
        <taxon>Sphingomonadales</taxon>
        <taxon>Sphingomonadaceae</taxon>
        <taxon>Sphingobium</taxon>
    </lineage>
</organism>
<sequence>MDDFARERNGEADMKLTRPWMMAGLILLAPTTLSDAQAQLLPGGGGLGPVSQGGIGQVVPDTLGKVGDQVGDRVGSAVDATGLDRLSPARLADRLAAARAARVSDLLRRHGDRIELDDRREPARRGVILLTGADDGALAALRAAGYGVDSETVEGIDLPIARLTPPKDKSLPRALRDVRKLAPQAQASADNLYFPSGPALALTNAALAGGGKMDGRVAGLIDGGVGRHPSLASAIEQRGFAQGAPRASPHGTAVASLISGEGAVRGAAPGTPLLVADVYGDDPAGGGAFAIVRALGWMAARGVRVVTVSLVGPANPLLDGAIRLARDKGVTVVAAVGNDGPAAPPAYPASYPGVIAVTGIDGRGRPLPEAGRALHIDFAAPGADMQAADMQGGKAAVRGTSFAAPLVAGRLLARGTLAALRAEAGTARKGQAPVICGACRNND</sequence>
<accession>A0A5J5I824</accession>
<dbReference type="EMBL" id="VYQB01000002">
    <property type="protein sequence ID" value="KAA9020679.1"/>
    <property type="molecule type" value="Genomic_DNA"/>
</dbReference>
<evidence type="ECO:0000256" key="2">
    <source>
        <dbReference type="ARBA" id="ARBA00022670"/>
    </source>
</evidence>
<name>A0A5J5I824_9SPHN</name>
<dbReference type="Pfam" id="PF00082">
    <property type="entry name" value="Peptidase_S8"/>
    <property type="match status" value="1"/>
</dbReference>
<dbReference type="Proteomes" id="UP000326364">
    <property type="component" value="Unassembled WGS sequence"/>
</dbReference>
<evidence type="ECO:0000256" key="4">
    <source>
        <dbReference type="ARBA" id="ARBA00022825"/>
    </source>
</evidence>
<evidence type="ECO:0000256" key="5">
    <source>
        <dbReference type="PROSITE-ProRule" id="PRU01240"/>
    </source>
</evidence>
<dbReference type="InterPro" id="IPR023828">
    <property type="entry name" value="Peptidase_S8_Ser-AS"/>
</dbReference>
<dbReference type="InterPro" id="IPR000209">
    <property type="entry name" value="Peptidase_S8/S53_dom"/>
</dbReference>
<evidence type="ECO:0000313" key="9">
    <source>
        <dbReference type="Proteomes" id="UP000325933"/>
    </source>
</evidence>
<feature type="active site" description="Charge relay system" evidence="5">
    <location>
        <position position="250"/>
    </location>
</feature>
<evidence type="ECO:0000259" key="6">
    <source>
        <dbReference type="Pfam" id="PF00082"/>
    </source>
</evidence>
<dbReference type="InterPro" id="IPR036852">
    <property type="entry name" value="Peptidase_S8/S53_dom_sf"/>
</dbReference>
<evidence type="ECO:0000256" key="1">
    <source>
        <dbReference type="ARBA" id="ARBA00011073"/>
    </source>
</evidence>
<proteinExistence type="inferred from homology"/>
<keyword evidence="4 5" id="KW-0720">Serine protease</keyword>